<gene>
    <name evidence="2" type="ORF">SDC9_71342</name>
</gene>
<protein>
    <submittedName>
        <fullName evidence="2">Uncharacterized protein</fullName>
    </submittedName>
</protein>
<organism evidence="2">
    <name type="scientific">bioreactor metagenome</name>
    <dbReference type="NCBI Taxonomy" id="1076179"/>
    <lineage>
        <taxon>unclassified sequences</taxon>
        <taxon>metagenomes</taxon>
        <taxon>ecological metagenomes</taxon>
    </lineage>
</organism>
<comment type="caution">
    <text evidence="2">The sequence shown here is derived from an EMBL/GenBank/DDBJ whole genome shotgun (WGS) entry which is preliminary data.</text>
</comment>
<keyword evidence="1" id="KW-1133">Transmembrane helix</keyword>
<accession>A0A644YFG4</accession>
<evidence type="ECO:0000256" key="1">
    <source>
        <dbReference type="SAM" id="Phobius"/>
    </source>
</evidence>
<keyword evidence="1" id="KW-0472">Membrane</keyword>
<dbReference type="EMBL" id="VSSQ01004358">
    <property type="protein sequence ID" value="MPM24854.1"/>
    <property type="molecule type" value="Genomic_DNA"/>
</dbReference>
<evidence type="ECO:0000313" key="2">
    <source>
        <dbReference type="EMBL" id="MPM24854.1"/>
    </source>
</evidence>
<feature type="transmembrane region" description="Helical" evidence="1">
    <location>
        <begin position="62"/>
        <end position="80"/>
    </location>
</feature>
<feature type="transmembrane region" description="Helical" evidence="1">
    <location>
        <begin position="86"/>
        <end position="107"/>
    </location>
</feature>
<name>A0A644YFG4_9ZZZZ</name>
<keyword evidence="1" id="KW-0812">Transmembrane</keyword>
<dbReference type="AlphaFoldDB" id="A0A644YFG4"/>
<reference evidence="2" key="1">
    <citation type="submission" date="2019-08" db="EMBL/GenBank/DDBJ databases">
        <authorList>
            <person name="Kucharzyk K."/>
            <person name="Murdoch R.W."/>
            <person name="Higgins S."/>
            <person name="Loffler F."/>
        </authorList>
    </citation>
    <scope>NUCLEOTIDE SEQUENCE</scope>
</reference>
<sequence>MQKFSAEKLALRGYAFIKDSSEIPSSLLALLKQTASGRTMLRIDVDQLDDKWKDVKKMSNRVVISLIVAGLLLSSAIMSGTPGGQFLGQAGFVIAGLFSIWLLISIFRSGNL</sequence>
<proteinExistence type="predicted"/>